<sequence>MTSSSSPSPASRRRCVRLVQVVAVYFDGAVLLGCCLALLPSHPVYSSVLIHTPCPY</sequence>
<feature type="transmembrane region" description="Helical" evidence="1">
    <location>
        <begin position="21"/>
        <end position="39"/>
    </location>
</feature>
<protein>
    <submittedName>
        <fullName evidence="2">Uncharacterized protein</fullName>
    </submittedName>
</protein>
<keyword evidence="1" id="KW-0812">Transmembrane</keyword>
<keyword evidence="1" id="KW-1133">Transmembrane helix</keyword>
<gene>
    <name evidence="2" type="ORF">L210DRAFT_664176</name>
</gene>
<keyword evidence="3" id="KW-1185">Reference proteome</keyword>
<proteinExistence type="predicted"/>
<dbReference type="AlphaFoldDB" id="A0AAD4BZY3"/>
<evidence type="ECO:0000256" key="1">
    <source>
        <dbReference type="SAM" id="Phobius"/>
    </source>
</evidence>
<evidence type="ECO:0000313" key="2">
    <source>
        <dbReference type="EMBL" id="KAF8444529.1"/>
    </source>
</evidence>
<keyword evidence="1" id="KW-0472">Membrane</keyword>
<organism evidence="2 3">
    <name type="scientific">Boletus edulis BED1</name>
    <dbReference type="NCBI Taxonomy" id="1328754"/>
    <lineage>
        <taxon>Eukaryota</taxon>
        <taxon>Fungi</taxon>
        <taxon>Dikarya</taxon>
        <taxon>Basidiomycota</taxon>
        <taxon>Agaricomycotina</taxon>
        <taxon>Agaricomycetes</taxon>
        <taxon>Agaricomycetidae</taxon>
        <taxon>Boletales</taxon>
        <taxon>Boletineae</taxon>
        <taxon>Boletaceae</taxon>
        <taxon>Boletoideae</taxon>
        <taxon>Boletus</taxon>
    </lineage>
</organism>
<reference evidence="2" key="1">
    <citation type="submission" date="2019-10" db="EMBL/GenBank/DDBJ databases">
        <authorList>
            <consortium name="DOE Joint Genome Institute"/>
            <person name="Kuo A."/>
            <person name="Miyauchi S."/>
            <person name="Kiss E."/>
            <person name="Drula E."/>
            <person name="Kohler A."/>
            <person name="Sanchez-Garcia M."/>
            <person name="Andreopoulos B."/>
            <person name="Barry K.W."/>
            <person name="Bonito G."/>
            <person name="Buee M."/>
            <person name="Carver A."/>
            <person name="Chen C."/>
            <person name="Cichocki N."/>
            <person name="Clum A."/>
            <person name="Culley D."/>
            <person name="Crous P.W."/>
            <person name="Fauchery L."/>
            <person name="Girlanda M."/>
            <person name="Hayes R."/>
            <person name="Keri Z."/>
            <person name="LaButti K."/>
            <person name="Lipzen A."/>
            <person name="Lombard V."/>
            <person name="Magnuson J."/>
            <person name="Maillard F."/>
            <person name="Morin E."/>
            <person name="Murat C."/>
            <person name="Nolan M."/>
            <person name="Ohm R."/>
            <person name="Pangilinan J."/>
            <person name="Pereira M."/>
            <person name="Perotto S."/>
            <person name="Peter M."/>
            <person name="Riley R."/>
            <person name="Sitrit Y."/>
            <person name="Stielow B."/>
            <person name="Szollosi G."/>
            <person name="Zifcakova L."/>
            <person name="Stursova M."/>
            <person name="Spatafora J.W."/>
            <person name="Tedersoo L."/>
            <person name="Vaario L.-M."/>
            <person name="Yamada A."/>
            <person name="Yan M."/>
            <person name="Wang P."/>
            <person name="Xu J."/>
            <person name="Bruns T."/>
            <person name="Baldrian P."/>
            <person name="Vilgalys R."/>
            <person name="Henrissat B."/>
            <person name="Grigoriev I.V."/>
            <person name="Hibbett D."/>
            <person name="Nagy L.G."/>
            <person name="Martin F.M."/>
        </authorList>
    </citation>
    <scope>NUCLEOTIDE SEQUENCE</scope>
    <source>
        <strain evidence="2">BED1</strain>
    </source>
</reference>
<dbReference type="EMBL" id="WHUW01000006">
    <property type="protein sequence ID" value="KAF8444529.1"/>
    <property type="molecule type" value="Genomic_DNA"/>
</dbReference>
<dbReference type="Proteomes" id="UP001194468">
    <property type="component" value="Unassembled WGS sequence"/>
</dbReference>
<accession>A0AAD4BZY3</accession>
<comment type="caution">
    <text evidence="2">The sequence shown here is derived from an EMBL/GenBank/DDBJ whole genome shotgun (WGS) entry which is preliminary data.</text>
</comment>
<evidence type="ECO:0000313" key="3">
    <source>
        <dbReference type="Proteomes" id="UP001194468"/>
    </source>
</evidence>
<reference evidence="2" key="2">
    <citation type="journal article" date="2020" name="Nat. Commun.">
        <title>Large-scale genome sequencing of mycorrhizal fungi provides insights into the early evolution of symbiotic traits.</title>
        <authorList>
            <person name="Miyauchi S."/>
            <person name="Kiss E."/>
            <person name="Kuo A."/>
            <person name="Drula E."/>
            <person name="Kohler A."/>
            <person name="Sanchez-Garcia M."/>
            <person name="Morin E."/>
            <person name="Andreopoulos B."/>
            <person name="Barry K.W."/>
            <person name="Bonito G."/>
            <person name="Buee M."/>
            <person name="Carver A."/>
            <person name="Chen C."/>
            <person name="Cichocki N."/>
            <person name="Clum A."/>
            <person name="Culley D."/>
            <person name="Crous P.W."/>
            <person name="Fauchery L."/>
            <person name="Girlanda M."/>
            <person name="Hayes R.D."/>
            <person name="Keri Z."/>
            <person name="LaButti K."/>
            <person name="Lipzen A."/>
            <person name="Lombard V."/>
            <person name="Magnuson J."/>
            <person name="Maillard F."/>
            <person name="Murat C."/>
            <person name="Nolan M."/>
            <person name="Ohm R.A."/>
            <person name="Pangilinan J."/>
            <person name="Pereira M.F."/>
            <person name="Perotto S."/>
            <person name="Peter M."/>
            <person name="Pfister S."/>
            <person name="Riley R."/>
            <person name="Sitrit Y."/>
            <person name="Stielow J.B."/>
            <person name="Szollosi G."/>
            <person name="Zifcakova L."/>
            <person name="Stursova M."/>
            <person name="Spatafora J.W."/>
            <person name="Tedersoo L."/>
            <person name="Vaario L.M."/>
            <person name="Yamada A."/>
            <person name="Yan M."/>
            <person name="Wang P."/>
            <person name="Xu J."/>
            <person name="Bruns T."/>
            <person name="Baldrian P."/>
            <person name="Vilgalys R."/>
            <person name="Dunand C."/>
            <person name="Henrissat B."/>
            <person name="Grigoriev I.V."/>
            <person name="Hibbett D."/>
            <person name="Nagy L.G."/>
            <person name="Martin F.M."/>
        </authorList>
    </citation>
    <scope>NUCLEOTIDE SEQUENCE</scope>
    <source>
        <strain evidence="2">BED1</strain>
    </source>
</reference>
<name>A0AAD4BZY3_BOLED</name>